<dbReference type="EMBL" id="JBBNAF010000006">
    <property type="protein sequence ID" value="KAK9136035.1"/>
    <property type="molecule type" value="Genomic_DNA"/>
</dbReference>
<dbReference type="InterPro" id="IPR050466">
    <property type="entry name" value="Carboxylest/Gibb_receptor"/>
</dbReference>
<gene>
    <name evidence="4" type="ORF">Syun_015365</name>
</gene>
<dbReference type="PANTHER" id="PTHR23024:SF577">
    <property type="entry name" value="CARBOXYLESTERASE 2-RELATED"/>
    <property type="match status" value="1"/>
</dbReference>
<reference evidence="4 5" key="1">
    <citation type="submission" date="2024-01" db="EMBL/GenBank/DDBJ databases">
        <title>Genome assemblies of Stephania.</title>
        <authorList>
            <person name="Yang L."/>
        </authorList>
    </citation>
    <scope>NUCLEOTIDE SEQUENCE [LARGE SCALE GENOMIC DNA]</scope>
    <source>
        <strain evidence="4">YNDBR</strain>
        <tissue evidence="4">Leaf</tissue>
    </source>
</reference>
<evidence type="ECO:0000313" key="5">
    <source>
        <dbReference type="Proteomes" id="UP001420932"/>
    </source>
</evidence>
<evidence type="ECO:0000313" key="4">
    <source>
        <dbReference type="EMBL" id="KAK9136035.1"/>
    </source>
</evidence>
<comment type="caution">
    <text evidence="4">The sequence shown here is derived from an EMBL/GenBank/DDBJ whole genome shotgun (WGS) entry which is preliminary data.</text>
</comment>
<feature type="compositionally biased region" description="Polar residues" evidence="2">
    <location>
        <begin position="1"/>
        <end position="20"/>
    </location>
</feature>
<dbReference type="InterPro" id="IPR013094">
    <property type="entry name" value="AB_hydrolase_3"/>
</dbReference>
<dbReference type="SUPFAM" id="SSF53474">
    <property type="entry name" value="alpha/beta-Hydrolases"/>
    <property type="match status" value="1"/>
</dbReference>
<dbReference type="InterPro" id="IPR029058">
    <property type="entry name" value="AB_hydrolase_fold"/>
</dbReference>
<dbReference type="Pfam" id="PF07859">
    <property type="entry name" value="Abhydrolase_3"/>
    <property type="match status" value="1"/>
</dbReference>
<dbReference type="Proteomes" id="UP001420932">
    <property type="component" value="Unassembled WGS sequence"/>
</dbReference>
<dbReference type="PANTHER" id="PTHR23024">
    <property type="entry name" value="ARYLACETAMIDE DEACETYLASE"/>
    <property type="match status" value="1"/>
</dbReference>
<name>A0AAP0JN89_9MAGN</name>
<proteinExistence type="predicted"/>
<dbReference type="Gene3D" id="3.40.50.1820">
    <property type="entry name" value="alpha/beta hydrolase"/>
    <property type="match status" value="1"/>
</dbReference>
<dbReference type="PROSITE" id="PS01174">
    <property type="entry name" value="LIPASE_GDXG_SER"/>
    <property type="match status" value="1"/>
</dbReference>
<evidence type="ECO:0000259" key="3">
    <source>
        <dbReference type="Pfam" id="PF07859"/>
    </source>
</evidence>
<accession>A0AAP0JN89</accession>
<protein>
    <recommendedName>
        <fullName evidence="3">Alpha/beta hydrolase fold-3 domain-containing protein</fullName>
    </recommendedName>
</protein>
<feature type="region of interest" description="Disordered" evidence="2">
    <location>
        <begin position="1"/>
        <end position="21"/>
    </location>
</feature>
<dbReference type="GO" id="GO:0016787">
    <property type="term" value="F:hydrolase activity"/>
    <property type="evidence" value="ECO:0007669"/>
    <property type="project" value="InterPro"/>
</dbReference>
<dbReference type="InterPro" id="IPR033140">
    <property type="entry name" value="Lipase_GDXG_put_SER_AS"/>
</dbReference>
<sequence length="350" mass="39358">MENSFMQSHFTSSHITQPKNSEVESEFHPFFRIYKDGTVERFMCNDFSPPSTEHNITNNNISSKDVMIDSQTGLSARLYLPNKQEDHRNNINNNIKLPLLIYFHGGGFCVGSPFTSTYHNYLNEVVHEANVVAISVNYRLAPEHPIPCAYEDSWTAIQWAFSHSNGCGEEAWLNQFVSFERVFMAGDSAGANIAHHMAMRIGKSSDRGKLVGIALVHPYFLEVCSEDDDDDDGEGEGFGAEEKAMAERMWYYAYPSTTGLNDRYINPVTGDRAENLIGLGGQKVIVFVAEMDFVGKMGRAYGEKLRESGWSGEVEILESEGEGHVFHLFDPCGEKALLMKKRFASFLNQK</sequence>
<evidence type="ECO:0000256" key="1">
    <source>
        <dbReference type="PROSITE-ProRule" id="PRU10038"/>
    </source>
</evidence>
<feature type="domain" description="Alpha/beta hydrolase fold-3" evidence="3">
    <location>
        <begin position="100"/>
        <end position="327"/>
    </location>
</feature>
<feature type="active site" evidence="1">
    <location>
        <position position="188"/>
    </location>
</feature>
<organism evidence="4 5">
    <name type="scientific">Stephania yunnanensis</name>
    <dbReference type="NCBI Taxonomy" id="152371"/>
    <lineage>
        <taxon>Eukaryota</taxon>
        <taxon>Viridiplantae</taxon>
        <taxon>Streptophyta</taxon>
        <taxon>Embryophyta</taxon>
        <taxon>Tracheophyta</taxon>
        <taxon>Spermatophyta</taxon>
        <taxon>Magnoliopsida</taxon>
        <taxon>Ranunculales</taxon>
        <taxon>Menispermaceae</taxon>
        <taxon>Menispermoideae</taxon>
        <taxon>Cissampelideae</taxon>
        <taxon>Stephania</taxon>
    </lineage>
</organism>
<evidence type="ECO:0000256" key="2">
    <source>
        <dbReference type="SAM" id="MobiDB-lite"/>
    </source>
</evidence>
<keyword evidence="5" id="KW-1185">Reference proteome</keyword>
<dbReference type="AlphaFoldDB" id="A0AAP0JN89"/>